<evidence type="ECO:0000313" key="2">
    <source>
        <dbReference type="EMBL" id="KAI0307507.1"/>
    </source>
</evidence>
<dbReference type="AlphaFoldDB" id="A0AAD4MED2"/>
<feature type="region of interest" description="Disordered" evidence="1">
    <location>
        <begin position="72"/>
        <end position="142"/>
    </location>
</feature>
<name>A0AAD4MED2_9AGAM</name>
<organism evidence="2 3">
    <name type="scientific">Multifurca ochricompacta</name>
    <dbReference type="NCBI Taxonomy" id="376703"/>
    <lineage>
        <taxon>Eukaryota</taxon>
        <taxon>Fungi</taxon>
        <taxon>Dikarya</taxon>
        <taxon>Basidiomycota</taxon>
        <taxon>Agaricomycotina</taxon>
        <taxon>Agaricomycetes</taxon>
        <taxon>Russulales</taxon>
        <taxon>Russulaceae</taxon>
        <taxon>Multifurca</taxon>
    </lineage>
</organism>
<protein>
    <submittedName>
        <fullName evidence="2">Uncharacterized protein</fullName>
    </submittedName>
</protein>
<evidence type="ECO:0000256" key="1">
    <source>
        <dbReference type="SAM" id="MobiDB-lite"/>
    </source>
</evidence>
<proteinExistence type="predicted"/>
<feature type="region of interest" description="Disordered" evidence="1">
    <location>
        <begin position="1"/>
        <end position="58"/>
    </location>
</feature>
<accession>A0AAD4MED2</accession>
<reference evidence="2" key="1">
    <citation type="journal article" date="2022" name="New Phytol.">
        <title>Evolutionary transition to the ectomycorrhizal habit in the genomes of a hyperdiverse lineage of mushroom-forming fungi.</title>
        <authorList>
            <person name="Looney B."/>
            <person name="Miyauchi S."/>
            <person name="Morin E."/>
            <person name="Drula E."/>
            <person name="Courty P.E."/>
            <person name="Kohler A."/>
            <person name="Kuo A."/>
            <person name="LaButti K."/>
            <person name="Pangilinan J."/>
            <person name="Lipzen A."/>
            <person name="Riley R."/>
            <person name="Andreopoulos W."/>
            <person name="He G."/>
            <person name="Johnson J."/>
            <person name="Nolan M."/>
            <person name="Tritt A."/>
            <person name="Barry K.W."/>
            <person name="Grigoriev I.V."/>
            <person name="Nagy L.G."/>
            <person name="Hibbett D."/>
            <person name="Henrissat B."/>
            <person name="Matheny P.B."/>
            <person name="Labbe J."/>
            <person name="Martin F.M."/>
        </authorList>
    </citation>
    <scope>NUCLEOTIDE SEQUENCE</scope>
    <source>
        <strain evidence="2">BPL690</strain>
    </source>
</reference>
<feature type="region of interest" description="Disordered" evidence="1">
    <location>
        <begin position="191"/>
        <end position="226"/>
    </location>
</feature>
<dbReference type="Proteomes" id="UP001203297">
    <property type="component" value="Unassembled WGS sequence"/>
</dbReference>
<feature type="compositionally biased region" description="Polar residues" evidence="1">
    <location>
        <begin position="72"/>
        <end position="82"/>
    </location>
</feature>
<evidence type="ECO:0000313" key="3">
    <source>
        <dbReference type="Proteomes" id="UP001203297"/>
    </source>
</evidence>
<gene>
    <name evidence="2" type="ORF">B0F90DRAFT_1674305</name>
</gene>
<comment type="caution">
    <text evidence="2">The sequence shown here is derived from an EMBL/GenBank/DDBJ whole genome shotgun (WGS) entry which is preliminary data.</text>
</comment>
<sequence length="258" mass="27502">MATRPTTTDLSSSVSIPSPPLPSLGDIMSSVSPSNTRTILPSTSIPRQSSHPALAHSPTFPRIIRANNVSNSPSVQLTSTSRADIACSPPLPTSPTHTRRPSAGPSNRRSPSVHRPGSLAHSTLPSPHLALHQSPAPFPRPAYLEHSSLRHLLQTELPSNLPPSRYTQSTIYPFVPRHQHASITPALIDDSDAESTTASPPPPGIPSSPATAGTKPPNESISLVGSSPVFRLPTRWSEQDRHPYLSVSADGRELTYHG</sequence>
<dbReference type="EMBL" id="WTXG01000001">
    <property type="protein sequence ID" value="KAI0307507.1"/>
    <property type="molecule type" value="Genomic_DNA"/>
</dbReference>
<feature type="compositionally biased region" description="Polar residues" evidence="1">
    <location>
        <begin position="29"/>
        <end position="51"/>
    </location>
</feature>
<keyword evidence="3" id="KW-1185">Reference proteome</keyword>